<accession>A0A2A4WX76</accession>
<keyword evidence="4" id="KW-0732">Signal</keyword>
<comment type="caution">
    <text evidence="6">The sequence shown here is derived from an EMBL/GenBank/DDBJ whole genome shotgun (WGS) entry which is preliminary data.</text>
</comment>
<dbReference type="InterPro" id="IPR015813">
    <property type="entry name" value="Pyrv/PenolPyrv_kinase-like_dom"/>
</dbReference>
<evidence type="ECO:0000313" key="6">
    <source>
        <dbReference type="EMBL" id="PCI75052.1"/>
    </source>
</evidence>
<evidence type="ECO:0000256" key="1">
    <source>
        <dbReference type="ARBA" id="ARBA00005568"/>
    </source>
</evidence>
<gene>
    <name evidence="6" type="ORF">COB20_13765</name>
</gene>
<dbReference type="InterPro" id="IPR005000">
    <property type="entry name" value="Aldolase/citrate-lyase_domain"/>
</dbReference>
<dbReference type="PANTHER" id="PTHR30502">
    <property type="entry name" value="2-KETO-3-DEOXY-L-RHAMNONATE ALDOLASE"/>
    <property type="match status" value="1"/>
</dbReference>
<protein>
    <submittedName>
        <fullName evidence="6">Aldolase</fullName>
    </submittedName>
</protein>
<keyword evidence="2" id="KW-0479">Metal-binding</keyword>
<comment type="similarity">
    <text evidence="1">Belongs to the HpcH/HpaI aldolase family.</text>
</comment>
<sequence>MKKQMKPISVASLAIALLFNSLGAAAQEADTRLNKAIALLENDEPAFGLLSFDYSLNNARSLSRSGLDFIIIDMEHAPFDVERIREFLLGMTDKRAILEKGSLQPNVVPFVRIPASGGEDVLSQVKQALDVGAFGVMFPSVNNVAEAEMAIRASRYPQLNGADDYEPTGLRGRNPSNAVWYWGTRDYIAKADLWPLDPSGELLAIIQIETPEGVENIEEIISVPGTGVIFIGPSDLSAAMGYASAAAPEVEAAIQTVLSSCLAHDVPCAITTNSRTVEARLTQGFRFVTVGLDGGLSTGTQDALNRGRNASGR</sequence>
<dbReference type="InterPro" id="IPR040442">
    <property type="entry name" value="Pyrv_kinase-like_dom_sf"/>
</dbReference>
<keyword evidence="3" id="KW-0456">Lyase</keyword>
<evidence type="ECO:0000256" key="4">
    <source>
        <dbReference type="SAM" id="SignalP"/>
    </source>
</evidence>
<dbReference type="Gene3D" id="3.20.20.60">
    <property type="entry name" value="Phosphoenolpyruvate-binding domains"/>
    <property type="match status" value="1"/>
</dbReference>
<dbReference type="GO" id="GO:0005737">
    <property type="term" value="C:cytoplasm"/>
    <property type="evidence" value="ECO:0007669"/>
    <property type="project" value="TreeGrafter"/>
</dbReference>
<dbReference type="InterPro" id="IPR050251">
    <property type="entry name" value="HpcH-HpaI_aldolase"/>
</dbReference>
<dbReference type="Pfam" id="PF03328">
    <property type="entry name" value="HpcH_HpaI"/>
    <property type="match status" value="1"/>
</dbReference>
<evidence type="ECO:0000313" key="7">
    <source>
        <dbReference type="Proteomes" id="UP000218767"/>
    </source>
</evidence>
<dbReference type="GO" id="GO:0046872">
    <property type="term" value="F:metal ion binding"/>
    <property type="evidence" value="ECO:0007669"/>
    <property type="project" value="UniProtKB-KW"/>
</dbReference>
<organism evidence="6 7">
    <name type="scientific">SAR86 cluster bacterium</name>
    <dbReference type="NCBI Taxonomy" id="2030880"/>
    <lineage>
        <taxon>Bacteria</taxon>
        <taxon>Pseudomonadati</taxon>
        <taxon>Pseudomonadota</taxon>
        <taxon>Gammaproteobacteria</taxon>
        <taxon>SAR86 cluster</taxon>
    </lineage>
</organism>
<feature type="domain" description="HpcH/HpaI aldolase/citrate lyase" evidence="5">
    <location>
        <begin position="59"/>
        <end position="296"/>
    </location>
</feature>
<feature type="signal peptide" evidence="4">
    <location>
        <begin position="1"/>
        <end position="26"/>
    </location>
</feature>
<dbReference type="PANTHER" id="PTHR30502:SF0">
    <property type="entry name" value="PHOSPHOENOLPYRUVATE CARBOXYLASE FAMILY PROTEIN"/>
    <property type="match status" value="1"/>
</dbReference>
<reference evidence="7" key="1">
    <citation type="submission" date="2017-08" db="EMBL/GenBank/DDBJ databases">
        <title>A dynamic microbial community with high functional redundancy inhabits the cold, oxic subseafloor aquifer.</title>
        <authorList>
            <person name="Tully B.J."/>
            <person name="Wheat C.G."/>
            <person name="Glazer B.T."/>
            <person name="Huber J.A."/>
        </authorList>
    </citation>
    <scope>NUCLEOTIDE SEQUENCE [LARGE SCALE GENOMIC DNA]</scope>
</reference>
<evidence type="ECO:0000256" key="3">
    <source>
        <dbReference type="ARBA" id="ARBA00023239"/>
    </source>
</evidence>
<evidence type="ECO:0000259" key="5">
    <source>
        <dbReference type="Pfam" id="PF03328"/>
    </source>
</evidence>
<dbReference type="SUPFAM" id="SSF51621">
    <property type="entry name" value="Phosphoenolpyruvate/pyruvate domain"/>
    <property type="match status" value="1"/>
</dbReference>
<proteinExistence type="inferred from homology"/>
<dbReference type="AlphaFoldDB" id="A0A2A4WX76"/>
<feature type="chain" id="PRO_5012110768" evidence="4">
    <location>
        <begin position="27"/>
        <end position="313"/>
    </location>
</feature>
<dbReference type="Proteomes" id="UP000218767">
    <property type="component" value="Unassembled WGS sequence"/>
</dbReference>
<dbReference type="EMBL" id="NVUL01000084">
    <property type="protein sequence ID" value="PCI75052.1"/>
    <property type="molecule type" value="Genomic_DNA"/>
</dbReference>
<dbReference type="GO" id="GO:0016832">
    <property type="term" value="F:aldehyde-lyase activity"/>
    <property type="evidence" value="ECO:0007669"/>
    <property type="project" value="TreeGrafter"/>
</dbReference>
<evidence type="ECO:0000256" key="2">
    <source>
        <dbReference type="ARBA" id="ARBA00022723"/>
    </source>
</evidence>
<name>A0A2A4WX76_9GAMM</name>